<dbReference type="AlphaFoldDB" id="A0A369K6S8"/>
<feature type="transmembrane region" description="Helical" evidence="1">
    <location>
        <begin position="82"/>
        <end position="100"/>
    </location>
</feature>
<keyword evidence="1" id="KW-1133">Transmembrane helix</keyword>
<proteinExistence type="predicted"/>
<protein>
    <submittedName>
        <fullName evidence="2">Uncharacterized protein</fullName>
    </submittedName>
</protein>
<keyword evidence="1" id="KW-0812">Transmembrane</keyword>
<evidence type="ECO:0000313" key="3">
    <source>
        <dbReference type="Proteomes" id="UP000076154"/>
    </source>
</evidence>
<keyword evidence="1" id="KW-0472">Membrane</keyword>
<name>A0A369K6S8_HYPMA</name>
<gene>
    <name evidence="2" type="ORF">Hypma_007079</name>
</gene>
<dbReference type="OrthoDB" id="2973648at2759"/>
<dbReference type="EMBL" id="LUEZ02000005">
    <property type="protein sequence ID" value="RDB30311.1"/>
    <property type="molecule type" value="Genomic_DNA"/>
</dbReference>
<dbReference type="InParanoid" id="A0A369K6S8"/>
<evidence type="ECO:0000256" key="1">
    <source>
        <dbReference type="SAM" id="Phobius"/>
    </source>
</evidence>
<comment type="caution">
    <text evidence="2">The sequence shown here is derived from an EMBL/GenBank/DDBJ whole genome shotgun (WGS) entry which is preliminary data.</text>
</comment>
<evidence type="ECO:0000313" key="2">
    <source>
        <dbReference type="EMBL" id="RDB30311.1"/>
    </source>
</evidence>
<dbReference type="Proteomes" id="UP000076154">
    <property type="component" value="Unassembled WGS sequence"/>
</dbReference>
<sequence>MRARRHSRMHLKRGMMLLYKPACNIFVLEQLIRNPVTMRWPRVMQKNHLSSCHRRRHNGSNDVGLDVVVLSRPRCPAARRELTFSAVVSMFFSSSIIMFAPSAPIFSLQRVGNVSTTATVRLHGITYLGVMESIKERVRLTRLSPLLLLSPSSQSSKVSRLLPVTIWTIGQVETVTWDTSNAPVNISNGAAVVLNASPHLTLVSGFDLRSGSVQVTVPPVLPGEYTITLFGDSGNFSPAFTIAA</sequence>
<accession>A0A369K6S8</accession>
<keyword evidence="3" id="KW-1185">Reference proteome</keyword>
<reference evidence="2" key="1">
    <citation type="submission" date="2018-04" db="EMBL/GenBank/DDBJ databases">
        <title>Whole genome sequencing of Hypsizygus marmoreus.</title>
        <authorList>
            <person name="Choi I.-G."/>
            <person name="Min B."/>
            <person name="Kim J.-G."/>
            <person name="Kim S."/>
            <person name="Oh Y.-L."/>
            <person name="Kong W.-S."/>
            <person name="Park H."/>
            <person name="Jeong J."/>
            <person name="Song E.-S."/>
        </authorList>
    </citation>
    <scope>NUCLEOTIDE SEQUENCE [LARGE SCALE GENOMIC DNA]</scope>
    <source>
        <strain evidence="2">51987-8</strain>
    </source>
</reference>
<organism evidence="2 3">
    <name type="scientific">Hypsizygus marmoreus</name>
    <name type="common">White beech mushroom</name>
    <name type="synonym">Agaricus marmoreus</name>
    <dbReference type="NCBI Taxonomy" id="39966"/>
    <lineage>
        <taxon>Eukaryota</taxon>
        <taxon>Fungi</taxon>
        <taxon>Dikarya</taxon>
        <taxon>Basidiomycota</taxon>
        <taxon>Agaricomycotina</taxon>
        <taxon>Agaricomycetes</taxon>
        <taxon>Agaricomycetidae</taxon>
        <taxon>Agaricales</taxon>
        <taxon>Tricholomatineae</taxon>
        <taxon>Lyophyllaceae</taxon>
        <taxon>Hypsizygus</taxon>
    </lineage>
</organism>